<dbReference type="InterPro" id="IPR002575">
    <property type="entry name" value="Aminoglycoside_PTrfase"/>
</dbReference>
<dbReference type="EMBL" id="JACHMN010000003">
    <property type="protein sequence ID" value="MBB5874567.1"/>
    <property type="molecule type" value="Genomic_DNA"/>
</dbReference>
<evidence type="ECO:0000313" key="3">
    <source>
        <dbReference type="Proteomes" id="UP000587527"/>
    </source>
</evidence>
<dbReference type="RefSeq" id="WP_221470661.1">
    <property type="nucleotide sequence ID" value="NZ_JACHMN010000003.1"/>
</dbReference>
<name>A0A841BZH8_9ACTN</name>
<dbReference type="AlphaFoldDB" id="A0A841BZH8"/>
<protein>
    <recommendedName>
        <fullName evidence="1">Aminoglycoside phosphotransferase domain-containing protein</fullName>
    </recommendedName>
</protein>
<dbReference type="Proteomes" id="UP000587527">
    <property type="component" value="Unassembled WGS sequence"/>
</dbReference>
<organism evidence="2 3">
    <name type="scientific">Allocatelliglobosispora scoriae</name>
    <dbReference type="NCBI Taxonomy" id="643052"/>
    <lineage>
        <taxon>Bacteria</taxon>
        <taxon>Bacillati</taxon>
        <taxon>Actinomycetota</taxon>
        <taxon>Actinomycetes</taxon>
        <taxon>Micromonosporales</taxon>
        <taxon>Micromonosporaceae</taxon>
        <taxon>Allocatelliglobosispora</taxon>
    </lineage>
</organism>
<proteinExistence type="predicted"/>
<dbReference type="Pfam" id="PF01636">
    <property type="entry name" value="APH"/>
    <property type="match status" value="1"/>
</dbReference>
<feature type="domain" description="Aminoglycoside phosphotransferase" evidence="1">
    <location>
        <begin position="106"/>
        <end position="169"/>
    </location>
</feature>
<comment type="caution">
    <text evidence="2">The sequence shown here is derived from an EMBL/GenBank/DDBJ whole genome shotgun (WGS) entry which is preliminary data.</text>
</comment>
<sequence length="244" mass="26319">MTDGEWLPGNVGGVIRIGASVHRPTGPWTPAVHALLHHLADRLPLVPVVHGFDDEGREVLSYAEGTVEEILSDAQLVDLVGWTRRFHEAVAGFTHPGPWRYFPIPDATLIGHNDIAAYNVCFDGDRLAGVFDWDLAGPTNPLQELAFIAWNGVPMWAGLDPAEAARRLRLIAGAYGGPSALEIVHAVVPRIELMIAGIAERAAAGDPGMRNLVANGEQERDRETLARLRPRIPAIAAALSAPPR</sequence>
<evidence type="ECO:0000313" key="2">
    <source>
        <dbReference type="EMBL" id="MBB5874567.1"/>
    </source>
</evidence>
<evidence type="ECO:0000259" key="1">
    <source>
        <dbReference type="Pfam" id="PF01636"/>
    </source>
</evidence>
<dbReference type="InterPro" id="IPR011009">
    <property type="entry name" value="Kinase-like_dom_sf"/>
</dbReference>
<dbReference type="SUPFAM" id="SSF56112">
    <property type="entry name" value="Protein kinase-like (PK-like)"/>
    <property type="match status" value="1"/>
</dbReference>
<gene>
    <name evidence="2" type="ORF">F4553_008001</name>
</gene>
<keyword evidence="3" id="KW-1185">Reference proteome</keyword>
<reference evidence="2 3" key="1">
    <citation type="submission" date="2020-08" db="EMBL/GenBank/DDBJ databases">
        <title>Sequencing the genomes of 1000 actinobacteria strains.</title>
        <authorList>
            <person name="Klenk H.-P."/>
        </authorList>
    </citation>
    <scope>NUCLEOTIDE SEQUENCE [LARGE SCALE GENOMIC DNA]</scope>
    <source>
        <strain evidence="2 3">DSM 45362</strain>
    </source>
</reference>
<dbReference type="Gene3D" id="3.90.1200.10">
    <property type="match status" value="1"/>
</dbReference>
<accession>A0A841BZH8</accession>